<dbReference type="Pfam" id="PF13302">
    <property type="entry name" value="Acetyltransf_3"/>
    <property type="match status" value="1"/>
</dbReference>
<gene>
    <name evidence="3" type="ORF">COO91_05365</name>
</gene>
<feature type="coiled-coil region" evidence="1">
    <location>
        <begin position="242"/>
        <end position="304"/>
    </location>
</feature>
<name>A0A2K8SVC9_9NOSO</name>
<evidence type="ECO:0000256" key="1">
    <source>
        <dbReference type="SAM" id="Coils"/>
    </source>
</evidence>
<dbReference type="AlphaFoldDB" id="A0A2K8SVC9"/>
<dbReference type="InterPro" id="IPR051531">
    <property type="entry name" value="N-acetyltransferase"/>
</dbReference>
<accession>A0A2K8SVC9</accession>
<protein>
    <submittedName>
        <fullName evidence="3">Protein N-acetyltransferase, RimJ/RimL family</fullName>
    </submittedName>
</protein>
<evidence type="ECO:0000259" key="2">
    <source>
        <dbReference type="PROSITE" id="PS51186"/>
    </source>
</evidence>
<dbReference type="EMBL" id="CP024785">
    <property type="protein sequence ID" value="AUB39372.1"/>
    <property type="molecule type" value="Genomic_DNA"/>
</dbReference>
<dbReference type="KEGG" id="nfl:COO91_05365"/>
<dbReference type="InterPro" id="IPR000182">
    <property type="entry name" value="GNAT_dom"/>
</dbReference>
<sequence length="349" mass="41318">MTNLLETERLIVRSWIPERDAEQAFVIYNDPEVTHFLGKSSRVTSVESQRQRLIEGIERMHQRNNGTGAWAIVEKQTTTIVGTIILKQLPDKDGLPTQDYEVGWHLRRASWGKGYATEAGRVMLNYGFTVLNLPVIYAVVKPENHASIRVTERLGMKPVGRTNKYYNIELLLFQLDAPEEWRENRGAVFEQRVEGQGSGVQRLIGEYKRLIHEYKRLIGEYKRLVGEYKRLIHEYKRLVGEYKRLIHEYKRLVGEYQRLIHEYKRLVGEYQRLIHEYQRLVGEYQRLIHEYQRLVGEYQRLIHEYQRLVGEYQRLIPNVQYFDFAQYEYPMPNTSTSLSTSAQCPMTND</sequence>
<dbReference type="Proteomes" id="UP000232003">
    <property type="component" value="Chromosome"/>
</dbReference>
<keyword evidence="1" id="KW-0175">Coiled coil</keyword>
<feature type="domain" description="N-acetyltransferase" evidence="2">
    <location>
        <begin position="10"/>
        <end position="178"/>
    </location>
</feature>
<evidence type="ECO:0000313" key="3">
    <source>
        <dbReference type="EMBL" id="AUB39372.1"/>
    </source>
</evidence>
<dbReference type="Gene3D" id="3.40.630.30">
    <property type="match status" value="1"/>
</dbReference>
<dbReference type="Gene3D" id="1.20.5.400">
    <property type="match status" value="1"/>
</dbReference>
<dbReference type="SUPFAM" id="SSF55729">
    <property type="entry name" value="Acyl-CoA N-acyltransferases (Nat)"/>
    <property type="match status" value="1"/>
</dbReference>
<dbReference type="PANTHER" id="PTHR43792">
    <property type="entry name" value="GNAT FAMILY, PUTATIVE (AFU_ORTHOLOGUE AFUA_3G00765)-RELATED-RELATED"/>
    <property type="match status" value="1"/>
</dbReference>
<dbReference type="GO" id="GO:0016747">
    <property type="term" value="F:acyltransferase activity, transferring groups other than amino-acyl groups"/>
    <property type="evidence" value="ECO:0007669"/>
    <property type="project" value="InterPro"/>
</dbReference>
<dbReference type="InterPro" id="IPR016181">
    <property type="entry name" value="Acyl_CoA_acyltransferase"/>
</dbReference>
<organism evidence="3 4">
    <name type="scientific">Nostoc flagelliforme CCNUN1</name>
    <dbReference type="NCBI Taxonomy" id="2038116"/>
    <lineage>
        <taxon>Bacteria</taxon>
        <taxon>Bacillati</taxon>
        <taxon>Cyanobacteriota</taxon>
        <taxon>Cyanophyceae</taxon>
        <taxon>Nostocales</taxon>
        <taxon>Nostocaceae</taxon>
        <taxon>Nostoc</taxon>
    </lineage>
</organism>
<reference evidence="3 4" key="1">
    <citation type="submission" date="2017-11" db="EMBL/GenBank/DDBJ databases">
        <title>Complete genome of a free-living desiccation-tolerant cyanobacterium and its photosynthetic adaptation to extreme terrestrial habitat.</title>
        <authorList>
            <person name="Shang J."/>
        </authorList>
    </citation>
    <scope>NUCLEOTIDE SEQUENCE [LARGE SCALE GENOMIC DNA]</scope>
    <source>
        <strain evidence="3 4">CCNUN1</strain>
    </source>
</reference>
<dbReference type="PROSITE" id="PS51186">
    <property type="entry name" value="GNAT"/>
    <property type="match status" value="1"/>
</dbReference>
<keyword evidence="4" id="KW-1185">Reference proteome</keyword>
<evidence type="ECO:0000313" key="4">
    <source>
        <dbReference type="Proteomes" id="UP000232003"/>
    </source>
</evidence>
<dbReference type="PANTHER" id="PTHR43792:SF1">
    <property type="entry name" value="N-ACETYLTRANSFERASE DOMAIN-CONTAINING PROTEIN"/>
    <property type="match status" value="1"/>
</dbReference>
<keyword evidence="3" id="KW-0808">Transferase</keyword>
<proteinExistence type="predicted"/>
<dbReference type="RefSeq" id="WP_225912147.1">
    <property type="nucleotide sequence ID" value="NZ_CAWNNC010000001.1"/>
</dbReference>